<dbReference type="EMBL" id="ASRV01000235">
    <property type="protein sequence ID" value="EOR19986.1"/>
    <property type="molecule type" value="Genomic_DNA"/>
</dbReference>
<dbReference type="AlphaFoldDB" id="R9BYE7"/>
<dbReference type="PATRIC" id="fig|1202534.3.peg.3845"/>
<evidence type="ECO:0000313" key="2">
    <source>
        <dbReference type="Proteomes" id="UP000013988"/>
    </source>
</evidence>
<accession>R9BYE7</accession>
<comment type="caution">
    <text evidence="1">The sequence shown here is derived from an EMBL/GenBank/DDBJ whole genome shotgun (WGS) entry which is preliminary data.</text>
</comment>
<dbReference type="Proteomes" id="UP000013988">
    <property type="component" value="Unassembled WGS sequence"/>
</dbReference>
<protein>
    <submittedName>
        <fullName evidence="1">Uncharacterized protein</fullName>
    </submittedName>
</protein>
<dbReference type="RefSeq" id="WP_016209063.1">
    <property type="nucleotide sequence ID" value="NZ_ASRV01000235.1"/>
</dbReference>
<evidence type="ECO:0000313" key="1">
    <source>
        <dbReference type="EMBL" id="EOR19986.1"/>
    </source>
</evidence>
<organism evidence="1 2">
    <name type="scientific">Clostridium sartagoforme AAU1</name>
    <dbReference type="NCBI Taxonomy" id="1202534"/>
    <lineage>
        <taxon>Bacteria</taxon>
        <taxon>Bacillati</taxon>
        <taxon>Bacillota</taxon>
        <taxon>Clostridia</taxon>
        <taxon>Eubacteriales</taxon>
        <taxon>Clostridiaceae</taxon>
        <taxon>Clostridium</taxon>
    </lineage>
</organism>
<keyword evidence="2" id="KW-1185">Reference proteome</keyword>
<proteinExistence type="predicted"/>
<gene>
    <name evidence="1" type="ORF">A500_19279</name>
</gene>
<name>R9BYE7_9CLOT</name>
<reference evidence="1 2" key="1">
    <citation type="submission" date="2013-03" db="EMBL/GenBank/DDBJ databases">
        <title>Whole genome shotgun sequencing of Clostridium sartagoforme AAU1.</title>
        <authorList>
            <person name="Joshi C.G."/>
            <person name="Duggirala S.M."/>
            <person name="Nathani N.M."/>
            <person name="Bhatt V.D."/>
            <person name="Patel A.K."/>
            <person name="Pandya P.R."/>
            <person name="KaPatel J.A."/>
        </authorList>
    </citation>
    <scope>NUCLEOTIDE SEQUENCE [LARGE SCALE GENOMIC DNA]</scope>
    <source>
        <strain evidence="1 2">AAU1</strain>
    </source>
</reference>
<sequence>MHKEYISYDKDDMKVIIDDIKLNINVLEYIEVKERYDWYLRCLKYFGNFITFEHLNLLLKGKFSRGKIFSDINALCDLNFVKKHFIGKNSYYILTKKANIYLNQKNEGGYINKPANRNMIKSLLHLDYLILGIKDRNYINKENEVELNSELDNLYNNISNSKSFDERINIRHRNIYKVMKKLNFKIDLTEDPNRFFDEQINFLNKNEGDILSKLKSKNSYIEGARLTNEKLILDILIFDNENIQSGKFKYTILDLENIIKELYFNPVEQRVKYNLNIVSIDSNRKNNLETVLLKEIEKEILKKDKFLSQYLDSDGNLFLDNDNKKFIKSQNVLLAFNNYKVLEYDTSRYFRYKNDEIKSIDLSEINVINLVLK</sequence>